<proteinExistence type="predicted"/>
<dbReference type="InterPro" id="IPR009080">
    <property type="entry name" value="tRNAsynth_Ia_anticodon-bd"/>
</dbReference>
<dbReference type="GO" id="GO:0005829">
    <property type="term" value="C:cytosol"/>
    <property type="evidence" value="ECO:0007669"/>
    <property type="project" value="TreeGrafter"/>
</dbReference>
<dbReference type="GO" id="GO:0005524">
    <property type="term" value="F:ATP binding"/>
    <property type="evidence" value="ECO:0007669"/>
    <property type="project" value="InterPro"/>
</dbReference>
<dbReference type="InterPro" id="IPR023458">
    <property type="entry name" value="Met-tRNA_ligase_1"/>
</dbReference>
<gene>
    <name evidence="1" type="ORF">M0R45_015568</name>
</gene>
<dbReference type="EMBL" id="JBEDUW010000003">
    <property type="protein sequence ID" value="KAK9938851.1"/>
    <property type="molecule type" value="Genomic_DNA"/>
</dbReference>
<evidence type="ECO:0000313" key="2">
    <source>
        <dbReference type="Proteomes" id="UP001457282"/>
    </source>
</evidence>
<sequence length="166" mass="19020">MNEESFLIKSRGIGVFGNDAKDMKIPVEGNSDPPTKELAEKVGRFVEEYIEAMEKVKLKQGLQIAMNICSEGNRYLQGSKFWKLYKVQVLEQLNLAVTSHISLCDDIKREIRLWEIVPLDHKIGEPDPLFKELKDEDIEPLRKKFVGSRADRKVRGKLNHSVPICP</sequence>
<organism evidence="1 2">
    <name type="scientific">Rubus argutus</name>
    <name type="common">Southern blackberry</name>
    <dbReference type="NCBI Taxonomy" id="59490"/>
    <lineage>
        <taxon>Eukaryota</taxon>
        <taxon>Viridiplantae</taxon>
        <taxon>Streptophyta</taxon>
        <taxon>Embryophyta</taxon>
        <taxon>Tracheophyta</taxon>
        <taxon>Spermatophyta</taxon>
        <taxon>Magnoliopsida</taxon>
        <taxon>eudicotyledons</taxon>
        <taxon>Gunneridae</taxon>
        <taxon>Pentapetalae</taxon>
        <taxon>rosids</taxon>
        <taxon>fabids</taxon>
        <taxon>Rosales</taxon>
        <taxon>Rosaceae</taxon>
        <taxon>Rosoideae</taxon>
        <taxon>Rosoideae incertae sedis</taxon>
        <taxon>Rubus</taxon>
    </lineage>
</organism>
<dbReference type="PANTHER" id="PTHR45765:SF1">
    <property type="entry name" value="METHIONINE--TRNA LIGASE, CYTOPLASMIC"/>
    <property type="match status" value="1"/>
</dbReference>
<dbReference type="GO" id="GO:0006431">
    <property type="term" value="P:methionyl-tRNA aminoacylation"/>
    <property type="evidence" value="ECO:0007669"/>
    <property type="project" value="TreeGrafter"/>
</dbReference>
<dbReference type="Proteomes" id="UP001457282">
    <property type="component" value="Unassembled WGS sequence"/>
</dbReference>
<dbReference type="GO" id="GO:0017101">
    <property type="term" value="C:aminoacyl-tRNA synthetase multienzyme complex"/>
    <property type="evidence" value="ECO:0007669"/>
    <property type="project" value="TreeGrafter"/>
</dbReference>
<comment type="caution">
    <text evidence="1">The sequence shown here is derived from an EMBL/GenBank/DDBJ whole genome shotgun (WGS) entry which is preliminary data.</text>
</comment>
<dbReference type="GO" id="GO:0004825">
    <property type="term" value="F:methionine-tRNA ligase activity"/>
    <property type="evidence" value="ECO:0007669"/>
    <property type="project" value="InterPro"/>
</dbReference>
<evidence type="ECO:0000313" key="1">
    <source>
        <dbReference type="EMBL" id="KAK9938851.1"/>
    </source>
</evidence>
<protein>
    <submittedName>
        <fullName evidence="1">Uncharacterized protein</fullName>
    </submittedName>
</protein>
<dbReference type="PANTHER" id="PTHR45765">
    <property type="entry name" value="METHIONINE--TRNA LIGASE"/>
    <property type="match status" value="1"/>
</dbReference>
<reference evidence="1 2" key="1">
    <citation type="journal article" date="2023" name="G3 (Bethesda)">
        <title>A chromosome-length genome assembly and annotation of blackberry (Rubus argutus, cv. 'Hillquist').</title>
        <authorList>
            <person name="Bruna T."/>
            <person name="Aryal R."/>
            <person name="Dudchenko O."/>
            <person name="Sargent D.J."/>
            <person name="Mead D."/>
            <person name="Buti M."/>
            <person name="Cavallini A."/>
            <person name="Hytonen T."/>
            <person name="Andres J."/>
            <person name="Pham M."/>
            <person name="Weisz D."/>
            <person name="Mascagni F."/>
            <person name="Usai G."/>
            <person name="Natali L."/>
            <person name="Bassil N."/>
            <person name="Fernandez G.E."/>
            <person name="Lomsadze A."/>
            <person name="Armour M."/>
            <person name="Olukolu B."/>
            <person name="Poorten T."/>
            <person name="Britton C."/>
            <person name="Davik J."/>
            <person name="Ashrafi H."/>
            <person name="Aiden E.L."/>
            <person name="Borodovsky M."/>
            <person name="Worthington M."/>
        </authorList>
    </citation>
    <scope>NUCLEOTIDE SEQUENCE [LARGE SCALE GENOMIC DNA]</scope>
    <source>
        <strain evidence="1">PI 553951</strain>
    </source>
</reference>
<accession>A0AAW1XPM7</accession>
<dbReference type="Gene3D" id="1.10.730.10">
    <property type="entry name" value="Isoleucyl-tRNA Synthetase, Domain 1"/>
    <property type="match status" value="1"/>
</dbReference>
<keyword evidence="2" id="KW-1185">Reference proteome</keyword>
<name>A0AAW1XPM7_RUBAR</name>
<dbReference type="SUPFAM" id="SSF47323">
    <property type="entry name" value="Anticodon-binding domain of a subclass of class I aminoacyl-tRNA synthetases"/>
    <property type="match status" value="1"/>
</dbReference>
<dbReference type="AlphaFoldDB" id="A0AAW1XPM7"/>